<sequence length="396" mass="44961">MSESVPDDLDPRARLHHADGSFEYVRREDLKGLDEFIAAWQRNTDLPDEQSFSAWQMSDDEHPAGDGAPGYRIVYKTIRTVFGPELRIDGGNLRIQFGNYEVTWGETRFPNAMPHRREGKWLIPQWGKVTWQGGQGRYDPDPDVQIQISAHQETTPPGNFVELLYRLPDADSLTYAQKLTLGRSRTGPLTATMDLLWGERILGPVVTEEVGAVFDDWHWNRLMGGPTFMWEAQAQFRNAVGPELDHALDVAFKINREHTEPERDRVRTAAQWYWRADRESDPVMRFLSYWLCVEAVALEPGGHKIGPVKTMVAAILDTTPNMVGGVGRLYNVRSEIAHGHSWAATTDAIAGVKAIAEAVLSRRLLGRVSPDRVRELRRYAVDDVPERQRRTSEPRP</sequence>
<dbReference type="Proteomes" id="UP000316252">
    <property type="component" value="Unassembled WGS sequence"/>
</dbReference>
<gene>
    <name evidence="1" type="ORF">FJ657_10125</name>
</gene>
<dbReference type="AlphaFoldDB" id="A0A506Y556"/>
<reference evidence="1 2" key="1">
    <citation type="submission" date="2019-06" db="EMBL/GenBank/DDBJ databases">
        <authorList>
            <person name="Li F."/>
        </authorList>
    </citation>
    <scope>NUCLEOTIDE SEQUENCE [LARGE SCALE GENOMIC DNA]</scope>
    <source>
        <strain evidence="1 2">10F1D-1</strain>
    </source>
</reference>
<organism evidence="1 2">
    <name type="scientific">Schumannella soli</name>
    <dbReference type="NCBI Taxonomy" id="2590779"/>
    <lineage>
        <taxon>Bacteria</taxon>
        <taxon>Bacillati</taxon>
        <taxon>Actinomycetota</taxon>
        <taxon>Actinomycetes</taxon>
        <taxon>Micrococcales</taxon>
        <taxon>Microbacteriaceae</taxon>
        <taxon>Schumannella</taxon>
    </lineage>
</organism>
<dbReference type="RefSeq" id="WP_141163514.1">
    <property type="nucleotide sequence ID" value="NZ_VHQG01000002.1"/>
</dbReference>
<evidence type="ECO:0000313" key="1">
    <source>
        <dbReference type="EMBL" id="TPW76158.1"/>
    </source>
</evidence>
<name>A0A506Y556_9MICO</name>
<keyword evidence="2" id="KW-1185">Reference proteome</keyword>
<protein>
    <recommendedName>
        <fullName evidence="3">Apea-like HEPN domain-containing protein</fullName>
    </recommendedName>
</protein>
<evidence type="ECO:0008006" key="3">
    <source>
        <dbReference type="Google" id="ProtNLM"/>
    </source>
</evidence>
<dbReference type="OrthoDB" id="5141794at2"/>
<comment type="caution">
    <text evidence="1">The sequence shown here is derived from an EMBL/GenBank/DDBJ whole genome shotgun (WGS) entry which is preliminary data.</text>
</comment>
<proteinExistence type="predicted"/>
<evidence type="ECO:0000313" key="2">
    <source>
        <dbReference type="Proteomes" id="UP000316252"/>
    </source>
</evidence>
<accession>A0A506Y556</accession>
<dbReference type="EMBL" id="VHQG01000002">
    <property type="protein sequence ID" value="TPW76158.1"/>
    <property type="molecule type" value="Genomic_DNA"/>
</dbReference>